<dbReference type="STRING" id="1776.BHQ18_22420"/>
<name>A0A1E3RDB0_MYCFV</name>
<evidence type="ECO:0000313" key="1">
    <source>
        <dbReference type="EMBL" id="ODQ87811.1"/>
    </source>
</evidence>
<sequence>MLRVATTPSRVWTVLNRVLIGVVGSAGAAMIGVPGIAAAQPPSPPPAPPPPNVNALAPVKLSDFAKMDGNWYAFKTPEGLTCVLQRNGGYGCSGALPGAPDGANFVSGGPGPAAFSSTAGDVFASVGDANVLPAGSRISFQTVSCGSEGGVTTCSDARNQSGFVLSPAGSYIINGGRDPLLDRPEGTNPYFN</sequence>
<accession>A0A1E3RDB0</accession>
<dbReference type="RefSeq" id="WP_069415850.1">
    <property type="nucleotide sequence ID" value="NZ_JACKUL010000009.1"/>
</dbReference>
<dbReference type="OrthoDB" id="4628477at2"/>
<dbReference type="EMBL" id="MIHA01000019">
    <property type="protein sequence ID" value="ODQ87811.1"/>
    <property type="molecule type" value="Genomic_DNA"/>
</dbReference>
<dbReference type="Proteomes" id="UP000094053">
    <property type="component" value="Unassembled WGS sequence"/>
</dbReference>
<organism evidence="1 2">
    <name type="scientific">Mycolicibacterium flavescens</name>
    <name type="common">Mycobacterium flavescens</name>
    <dbReference type="NCBI Taxonomy" id="1776"/>
    <lineage>
        <taxon>Bacteria</taxon>
        <taxon>Bacillati</taxon>
        <taxon>Actinomycetota</taxon>
        <taxon>Actinomycetes</taxon>
        <taxon>Mycobacteriales</taxon>
        <taxon>Mycobacteriaceae</taxon>
        <taxon>Mycolicibacterium</taxon>
    </lineage>
</organism>
<dbReference type="AlphaFoldDB" id="A0A1E3RDB0"/>
<protein>
    <submittedName>
        <fullName evidence="1">Uncharacterized protein</fullName>
    </submittedName>
</protein>
<comment type="caution">
    <text evidence="1">The sequence shown here is derived from an EMBL/GenBank/DDBJ whole genome shotgun (WGS) entry which is preliminary data.</text>
</comment>
<evidence type="ECO:0000313" key="2">
    <source>
        <dbReference type="Proteomes" id="UP000094053"/>
    </source>
</evidence>
<reference evidence="2" key="1">
    <citation type="submission" date="2016-09" db="EMBL/GenBank/DDBJ databases">
        <authorList>
            <person name="Greninger A.L."/>
            <person name="Jerome K.R."/>
            <person name="Mcnair B."/>
            <person name="Wallis C."/>
            <person name="Fang F."/>
        </authorList>
    </citation>
    <scope>NUCLEOTIDE SEQUENCE [LARGE SCALE GENOMIC DNA]</scope>
    <source>
        <strain evidence="2">M6</strain>
    </source>
</reference>
<gene>
    <name evidence="1" type="ORF">BHQ18_22420</name>
</gene>
<keyword evidence="2" id="KW-1185">Reference proteome</keyword>
<proteinExistence type="predicted"/>